<dbReference type="Proteomes" id="UP001549363">
    <property type="component" value="Unassembled WGS sequence"/>
</dbReference>
<comment type="caution">
    <text evidence="1">The sequence shown here is derived from an EMBL/GenBank/DDBJ whole genome shotgun (WGS) entry which is preliminary data.</text>
</comment>
<keyword evidence="2" id="KW-1185">Reference proteome</keyword>
<proteinExistence type="predicted"/>
<dbReference type="EMBL" id="JBEPSB010000008">
    <property type="protein sequence ID" value="MET4561068.1"/>
    <property type="molecule type" value="Genomic_DNA"/>
</dbReference>
<reference evidence="1 2" key="1">
    <citation type="submission" date="2024-06" db="EMBL/GenBank/DDBJ databases">
        <title>Sorghum-associated microbial communities from plants grown in Nebraska, USA.</title>
        <authorList>
            <person name="Schachtman D."/>
        </authorList>
    </citation>
    <scope>NUCLEOTIDE SEQUENCE [LARGE SCALE GENOMIC DNA]</scope>
    <source>
        <strain evidence="1 2">736</strain>
    </source>
</reference>
<evidence type="ECO:0000313" key="2">
    <source>
        <dbReference type="Proteomes" id="UP001549363"/>
    </source>
</evidence>
<evidence type="ECO:0008006" key="3">
    <source>
        <dbReference type="Google" id="ProtNLM"/>
    </source>
</evidence>
<organism evidence="1 2">
    <name type="scientific">Lysinibacillus parviboronicapiens</name>
    <dbReference type="NCBI Taxonomy" id="436516"/>
    <lineage>
        <taxon>Bacteria</taxon>
        <taxon>Bacillati</taxon>
        <taxon>Bacillota</taxon>
        <taxon>Bacilli</taxon>
        <taxon>Bacillales</taxon>
        <taxon>Bacillaceae</taxon>
        <taxon>Lysinibacillus</taxon>
    </lineage>
</organism>
<protein>
    <recommendedName>
        <fullName evidence="3">CYTH domain-containing protein</fullName>
    </recommendedName>
</protein>
<name>A0ABV2PJG2_9BACI</name>
<sequence>MMNHVKKMALQLTLMGVVLLCIGVMGVTQAKAAIEPGHEIKYNIKSELFNEANILSTFSATKKDEVKIYYFDTASKNFQTADYNNRLRVYKGSNKIDITYKKRFLNTPLEEALAITESHGFTGSESNYKFELDIKGGNRTFTISRKESLKATSKVSYDTVDTSAAKKLILDNVPKKILNWDSAAWYNDTLAQAVVYGPATATTYKGSYAGYEADIEVWNYQGEIMVELSTKESDAAKAASIEQQWQDHLQTAGYLSADQRGKTAFVMDK</sequence>
<dbReference type="RefSeq" id="WP_354471819.1">
    <property type="nucleotide sequence ID" value="NZ_JBEPSB010000008.1"/>
</dbReference>
<accession>A0ABV2PJG2</accession>
<gene>
    <name evidence="1" type="ORF">ABIA69_002213</name>
</gene>
<evidence type="ECO:0000313" key="1">
    <source>
        <dbReference type="EMBL" id="MET4561068.1"/>
    </source>
</evidence>